<sequence>MKTSVLVLSPLDPSLKLFSGKMMTDLVNPFTANIEMNLPYLLNFRAKYRKVEISLHFLVLRLSPLFLMPHEAFCRVITELPCLKSSFSCKP</sequence>
<protein>
    <submittedName>
        <fullName evidence="1">Putative ovule protein</fullName>
    </submittedName>
</protein>
<dbReference type="AlphaFoldDB" id="A0A0V0HJH9"/>
<evidence type="ECO:0000313" key="1">
    <source>
        <dbReference type="EMBL" id="JAP19595.1"/>
    </source>
</evidence>
<organism evidence="1">
    <name type="scientific">Solanum chacoense</name>
    <name type="common">Chaco potato</name>
    <dbReference type="NCBI Taxonomy" id="4108"/>
    <lineage>
        <taxon>Eukaryota</taxon>
        <taxon>Viridiplantae</taxon>
        <taxon>Streptophyta</taxon>
        <taxon>Embryophyta</taxon>
        <taxon>Tracheophyta</taxon>
        <taxon>Spermatophyta</taxon>
        <taxon>Magnoliopsida</taxon>
        <taxon>eudicotyledons</taxon>
        <taxon>Gunneridae</taxon>
        <taxon>Pentapetalae</taxon>
        <taxon>asterids</taxon>
        <taxon>lamiids</taxon>
        <taxon>Solanales</taxon>
        <taxon>Solanaceae</taxon>
        <taxon>Solanoideae</taxon>
        <taxon>Solaneae</taxon>
        <taxon>Solanum</taxon>
    </lineage>
</organism>
<dbReference type="EMBL" id="GEDG01019857">
    <property type="protein sequence ID" value="JAP19595.1"/>
    <property type="molecule type" value="Transcribed_RNA"/>
</dbReference>
<name>A0A0V0HJH9_SOLCH</name>
<reference evidence="1" key="1">
    <citation type="submission" date="2015-12" db="EMBL/GenBank/DDBJ databases">
        <title>Gene expression during late stages of embryo sac development: a critical building block for successful pollen-pistil interactions.</title>
        <authorList>
            <person name="Liu Y."/>
            <person name="Joly V."/>
            <person name="Sabar M."/>
            <person name="Matton D.P."/>
        </authorList>
    </citation>
    <scope>NUCLEOTIDE SEQUENCE</scope>
</reference>
<proteinExistence type="predicted"/>
<accession>A0A0V0HJH9</accession>